<sequence>MLDYLQNPPIKHSLMQKFIAIDSPNYFALTPNALQKIQQDKEALNALFQTKAIKPFNFSVESFYFLLDKLSKQYKVALILSSHKMLYEASLHFKKNTFIPLIPNIEDGKIPIQKALAEGADCFIVPYLNEDILTSNAHLDTILKPYFSIWDISYALALKLPLPKNANIYLANGENLGLIRPLGIMASQREDFYGLSGNYLEIENLYAVFLSALQTQKISNKDYAPSFFENLQNLLGEDSYIFYPSVANTLSLGLKGIKARDFIQSLIFDNIRLINGQDCLFGFLNPSFVLQLMGYTQERARELLSISFIDFQGDTQKLAQKLAQKYLQLKLLGG</sequence>
<dbReference type="OrthoDB" id="5343166at2"/>
<reference evidence="1 2" key="1">
    <citation type="submission" date="2017-06" db="EMBL/GenBank/DDBJ databases">
        <title>Complete genome of Helicobacter apodemus.</title>
        <authorList>
            <person name="Cho S."/>
        </authorList>
    </citation>
    <scope>NUCLEOTIDE SEQUENCE [LARGE SCALE GENOMIC DNA]</scope>
    <source>
        <strain evidence="2">SNUVETPUB-15-01</strain>
    </source>
</reference>
<dbReference type="EMBL" id="CP021886">
    <property type="protein sequence ID" value="AWI34607.1"/>
    <property type="molecule type" value="Genomic_DNA"/>
</dbReference>
<dbReference type="KEGG" id="had:CDV25_07405"/>
<evidence type="ECO:0000313" key="2">
    <source>
        <dbReference type="Proteomes" id="UP000244890"/>
    </source>
</evidence>
<dbReference type="InterPro" id="IPR015422">
    <property type="entry name" value="PyrdxlP-dep_Trfase_small"/>
</dbReference>
<dbReference type="Gene3D" id="3.90.1150.10">
    <property type="entry name" value="Aspartate Aminotransferase, domain 1"/>
    <property type="match status" value="1"/>
</dbReference>
<evidence type="ECO:0000313" key="1">
    <source>
        <dbReference type="EMBL" id="AWI34607.1"/>
    </source>
</evidence>
<dbReference type="AlphaFoldDB" id="A0A2U8FFW2"/>
<dbReference type="Proteomes" id="UP000244890">
    <property type="component" value="Chromosome"/>
</dbReference>
<gene>
    <name evidence="1" type="ORF">CDV25_07405</name>
</gene>
<protein>
    <submittedName>
        <fullName evidence="1">Nitrogen fixation protein NifS</fullName>
    </submittedName>
</protein>
<name>A0A2U8FFW2_9HELI</name>
<dbReference type="RefSeq" id="WP_108911408.1">
    <property type="nucleotide sequence ID" value="NZ_CP021886.1"/>
</dbReference>
<proteinExistence type="predicted"/>
<organism evidence="1 2">
    <name type="scientific">Helicobacter apodemus</name>
    <dbReference type="NCBI Taxonomy" id="135569"/>
    <lineage>
        <taxon>Bacteria</taxon>
        <taxon>Pseudomonadati</taxon>
        <taxon>Campylobacterota</taxon>
        <taxon>Epsilonproteobacteria</taxon>
        <taxon>Campylobacterales</taxon>
        <taxon>Helicobacteraceae</taxon>
        <taxon>Helicobacter</taxon>
    </lineage>
</organism>
<accession>A0A2U8FFW2</accession>